<reference evidence="5 6" key="1">
    <citation type="submission" date="2018-07" db="EMBL/GenBank/DDBJ databases">
        <title>Genomic Encyclopedia of Type Strains, Phase III (KMG-III): the genomes of soil and plant-associated and newly described type strains.</title>
        <authorList>
            <person name="Whitman W."/>
        </authorList>
    </citation>
    <scope>NUCLEOTIDE SEQUENCE [LARGE SCALE GENOMIC DNA]</scope>
    <source>
        <strain evidence="5 6">CECT 8488</strain>
    </source>
</reference>
<feature type="domain" description="HTH araC/xylS-type" evidence="4">
    <location>
        <begin position="219"/>
        <end position="317"/>
    </location>
</feature>
<dbReference type="OrthoDB" id="9793400at2"/>
<dbReference type="CDD" id="cd03136">
    <property type="entry name" value="GATase1_AraC_ArgR_like"/>
    <property type="match status" value="1"/>
</dbReference>
<dbReference type="InterPro" id="IPR018060">
    <property type="entry name" value="HTH_AraC"/>
</dbReference>
<accession>A0A3D9HJS0</accession>
<comment type="caution">
    <text evidence="5">The sequence shown here is derived from an EMBL/GenBank/DDBJ whole genome shotgun (WGS) entry which is preliminary data.</text>
</comment>
<dbReference type="SUPFAM" id="SSF46689">
    <property type="entry name" value="Homeodomain-like"/>
    <property type="match status" value="2"/>
</dbReference>
<dbReference type="RefSeq" id="WP_115936974.1">
    <property type="nucleotide sequence ID" value="NZ_QRDW01000005.1"/>
</dbReference>
<protein>
    <submittedName>
        <fullName evidence="5">AraC family transcriptional regulator with amidase-like domain</fullName>
    </submittedName>
</protein>
<name>A0A3D9HJS0_9PROT</name>
<keyword evidence="3" id="KW-0804">Transcription</keyword>
<dbReference type="InterPro" id="IPR052158">
    <property type="entry name" value="INH-QAR"/>
</dbReference>
<dbReference type="SUPFAM" id="SSF52317">
    <property type="entry name" value="Class I glutamine amidotransferase-like"/>
    <property type="match status" value="1"/>
</dbReference>
<dbReference type="InterPro" id="IPR020449">
    <property type="entry name" value="Tscrpt_reg_AraC-type_HTH"/>
</dbReference>
<dbReference type="Gene3D" id="3.40.50.880">
    <property type="match status" value="1"/>
</dbReference>
<organism evidence="5 6">
    <name type="scientific">Aestuariispira insulae</name>
    <dbReference type="NCBI Taxonomy" id="1461337"/>
    <lineage>
        <taxon>Bacteria</taxon>
        <taxon>Pseudomonadati</taxon>
        <taxon>Pseudomonadota</taxon>
        <taxon>Alphaproteobacteria</taxon>
        <taxon>Rhodospirillales</taxon>
        <taxon>Kiloniellaceae</taxon>
        <taxon>Aestuariispira</taxon>
    </lineage>
</organism>
<dbReference type="EMBL" id="QRDW01000005">
    <property type="protein sequence ID" value="RED49718.1"/>
    <property type="molecule type" value="Genomic_DNA"/>
</dbReference>
<keyword evidence="6" id="KW-1185">Reference proteome</keyword>
<evidence type="ECO:0000259" key="4">
    <source>
        <dbReference type="PROSITE" id="PS01124"/>
    </source>
</evidence>
<sequence length="347" mass="38815">MEQGLQTERVAILPIPTFQMLSFFLTVETLRVANRIAGKELYEWVVVSLDGGPVTASNGMSVAAQFPISNCPPASTAFVTAGYDIDTGRTKPVLDWVRRMHRHGSRLVGLDAGPFSLAEAGLLDGRRATLHWESLEAFREAYPDVHVTDEVFELSGDVATSPAGMATIDLILGLIAERHGTDLAEQVAVFLIHDRIRKGGDIQRSLSQRVLSMREPGVGRAIRMMEENLETPVSIGKIAKQAGMSERKLQRLFAIYFNQSPLDYYRTLRLERARQLVCQTNIPLVEISVSCGFESQSWFSRAYRQRYDISPSDHRQQYRRDFKSLSNRAPVPITTTGWDMGGYNFGS</sequence>
<dbReference type="InterPro" id="IPR009057">
    <property type="entry name" value="Homeodomain-like_sf"/>
</dbReference>
<dbReference type="Pfam" id="PF01965">
    <property type="entry name" value="DJ-1_PfpI"/>
    <property type="match status" value="1"/>
</dbReference>
<dbReference type="PANTHER" id="PTHR43130">
    <property type="entry name" value="ARAC-FAMILY TRANSCRIPTIONAL REGULATOR"/>
    <property type="match status" value="1"/>
</dbReference>
<keyword evidence="2" id="KW-0238">DNA-binding</keyword>
<dbReference type="Proteomes" id="UP000256845">
    <property type="component" value="Unassembled WGS sequence"/>
</dbReference>
<dbReference type="GO" id="GO:0003700">
    <property type="term" value="F:DNA-binding transcription factor activity"/>
    <property type="evidence" value="ECO:0007669"/>
    <property type="project" value="InterPro"/>
</dbReference>
<dbReference type="InterPro" id="IPR029062">
    <property type="entry name" value="Class_I_gatase-like"/>
</dbReference>
<proteinExistence type="predicted"/>
<dbReference type="AlphaFoldDB" id="A0A3D9HJS0"/>
<dbReference type="InterPro" id="IPR018062">
    <property type="entry name" value="HTH_AraC-typ_CS"/>
</dbReference>
<evidence type="ECO:0000313" key="5">
    <source>
        <dbReference type="EMBL" id="RED49718.1"/>
    </source>
</evidence>
<evidence type="ECO:0000256" key="2">
    <source>
        <dbReference type="ARBA" id="ARBA00023125"/>
    </source>
</evidence>
<evidence type="ECO:0000256" key="3">
    <source>
        <dbReference type="ARBA" id="ARBA00023163"/>
    </source>
</evidence>
<gene>
    <name evidence="5" type="ORF">DFP90_10589</name>
</gene>
<dbReference type="Pfam" id="PF12833">
    <property type="entry name" value="HTH_18"/>
    <property type="match status" value="1"/>
</dbReference>
<dbReference type="SMART" id="SM00342">
    <property type="entry name" value="HTH_ARAC"/>
    <property type="match status" value="1"/>
</dbReference>
<dbReference type="InterPro" id="IPR002818">
    <property type="entry name" value="DJ-1/PfpI"/>
</dbReference>
<dbReference type="PROSITE" id="PS00041">
    <property type="entry name" value="HTH_ARAC_FAMILY_1"/>
    <property type="match status" value="1"/>
</dbReference>
<keyword evidence="1" id="KW-0805">Transcription regulation</keyword>
<evidence type="ECO:0000313" key="6">
    <source>
        <dbReference type="Proteomes" id="UP000256845"/>
    </source>
</evidence>
<dbReference type="PANTHER" id="PTHR43130:SF3">
    <property type="entry name" value="HTH-TYPE TRANSCRIPTIONAL REGULATOR RV1931C"/>
    <property type="match status" value="1"/>
</dbReference>
<dbReference type="PROSITE" id="PS01124">
    <property type="entry name" value="HTH_ARAC_FAMILY_2"/>
    <property type="match status" value="1"/>
</dbReference>
<dbReference type="GO" id="GO:0043565">
    <property type="term" value="F:sequence-specific DNA binding"/>
    <property type="evidence" value="ECO:0007669"/>
    <property type="project" value="InterPro"/>
</dbReference>
<dbReference type="PRINTS" id="PR00032">
    <property type="entry name" value="HTHARAC"/>
</dbReference>
<evidence type="ECO:0000256" key="1">
    <source>
        <dbReference type="ARBA" id="ARBA00023015"/>
    </source>
</evidence>
<dbReference type="Gene3D" id="1.10.10.60">
    <property type="entry name" value="Homeodomain-like"/>
    <property type="match status" value="2"/>
</dbReference>